<protein>
    <recommendedName>
        <fullName evidence="3">DUF3800 domain-containing protein</fullName>
    </recommendedName>
</protein>
<accession>A0A090GDN4</accession>
<evidence type="ECO:0008006" key="3">
    <source>
        <dbReference type="Google" id="ProtNLM"/>
    </source>
</evidence>
<organism evidence="1 2">
    <name type="scientific">Mesorhizobium plurifarium</name>
    <dbReference type="NCBI Taxonomy" id="69974"/>
    <lineage>
        <taxon>Bacteria</taxon>
        <taxon>Pseudomonadati</taxon>
        <taxon>Pseudomonadota</taxon>
        <taxon>Alphaproteobacteria</taxon>
        <taxon>Hyphomicrobiales</taxon>
        <taxon>Phyllobacteriaceae</taxon>
        <taxon>Mesorhizobium</taxon>
    </lineage>
</organism>
<dbReference type="EMBL" id="CCNE01000066">
    <property type="protein sequence ID" value="CDX62838.1"/>
    <property type="molecule type" value="Genomic_DNA"/>
</dbReference>
<evidence type="ECO:0000313" key="1">
    <source>
        <dbReference type="EMBL" id="CDX62838.1"/>
    </source>
</evidence>
<dbReference type="Proteomes" id="UP000046122">
    <property type="component" value="Unassembled WGS sequence"/>
</dbReference>
<proteinExistence type="predicted"/>
<dbReference type="Pfam" id="PF12686">
    <property type="entry name" value="DUF3800"/>
    <property type="match status" value="1"/>
</dbReference>
<dbReference type="InterPro" id="IPR024524">
    <property type="entry name" value="DUF3800"/>
</dbReference>
<sequence>MTDSNKRPIFNLYIDDSGTRHPNHAKPTSSAGDWFALGGVIVAEEDEHHARLLHQEFCDKWEITYPLHSVKIRHRADNFSWIASLAPPRSREFFKDLDNLMVSIPVVGHACVIDRPGYHNRYFERYGRQRWHLCKTAFTVLCERAAKFAMKHDRRVRVFVEETDPDADKRIRQYFREMRGDGMPFSKDTSEKYGPLSAEELKFRLLDQSFKRKTSAMIQLADLYLYPLCRSGYDNLYRPLKLLKSHSKIVDHVVDPEEVKHLGLKYSCFD</sequence>
<evidence type="ECO:0000313" key="2">
    <source>
        <dbReference type="Proteomes" id="UP000046122"/>
    </source>
</evidence>
<reference evidence="1 2" key="1">
    <citation type="submission" date="2014-08" db="EMBL/GenBank/DDBJ databases">
        <authorList>
            <person name="Moulin Lionel"/>
        </authorList>
    </citation>
    <scope>NUCLEOTIDE SEQUENCE [LARGE SCALE GENOMIC DNA]</scope>
</reference>
<name>A0A090GDN4_MESPL</name>
<gene>
    <name evidence="1" type="ORF">MPL3365_80024</name>
</gene>
<dbReference type="AlphaFoldDB" id="A0A090GDN4"/>